<dbReference type="RefSeq" id="XP_014680888.1">
    <property type="nucleotide sequence ID" value="XM_014825402.1"/>
</dbReference>
<proteinExistence type="inferred from homology"/>
<name>A0ABM1F8W7_PRICU</name>
<protein>
    <submittedName>
        <fullName evidence="4">N(G),N(G)-dimethylarginine dimethylaminohydrolase 1-like isoform X1</fullName>
    </submittedName>
</protein>
<dbReference type="SUPFAM" id="SSF55909">
    <property type="entry name" value="Pentein"/>
    <property type="match status" value="1"/>
</dbReference>
<comment type="similarity">
    <text evidence="1">Belongs to the DDAH family.</text>
</comment>
<reference evidence="4" key="1">
    <citation type="submission" date="2025-08" db="UniProtKB">
        <authorList>
            <consortium name="RefSeq"/>
        </authorList>
    </citation>
    <scope>IDENTIFICATION</scope>
</reference>
<dbReference type="InterPro" id="IPR033199">
    <property type="entry name" value="DDAH-like"/>
</dbReference>
<gene>
    <name evidence="4" type="primary">LOC106820831</name>
</gene>
<dbReference type="GeneID" id="106820831"/>
<evidence type="ECO:0000313" key="3">
    <source>
        <dbReference type="Proteomes" id="UP000695022"/>
    </source>
</evidence>
<evidence type="ECO:0000313" key="4">
    <source>
        <dbReference type="RefSeq" id="XP_014680888.1"/>
    </source>
</evidence>
<keyword evidence="3" id="KW-1185">Reference proteome</keyword>
<dbReference type="Gene3D" id="3.75.10.10">
    <property type="entry name" value="L-arginine/glycine Amidinotransferase, Chain A"/>
    <property type="match status" value="1"/>
</dbReference>
<accession>A0ABM1F8W7</accession>
<sequence>MASRYTHAVVCRVPSSITKSASENANEGELDITKAREEHELFVATLRKLGVDVIELPQDETLPDSCFVEDTAVVINGTALLTKPGKAERRKEVEIIRSTLKKELPELQIIEIDDEKATLDGADVLFTGKEIFVGLSKHTNGNGAIAVANTFPEFPTSPVRVTGVPHLKSVMCMVAPSVLAVASSQEGKDILHRVEGKAEFTYQVMMIPDTKAVNCIYVNGSVVHRSDIPSGNKVFESKLGELPRCPLSLSQLEKAGGTLSSCALLINKEDCCCIQQNGKLDVGEKK</sequence>
<dbReference type="PANTHER" id="PTHR12737:SF9">
    <property type="entry name" value="DIMETHYLARGININASE"/>
    <property type="match status" value="1"/>
</dbReference>
<evidence type="ECO:0000256" key="1">
    <source>
        <dbReference type="ARBA" id="ARBA00008532"/>
    </source>
</evidence>
<dbReference type="Pfam" id="PF19420">
    <property type="entry name" value="DDAH_eukar"/>
    <property type="match status" value="1"/>
</dbReference>
<dbReference type="Proteomes" id="UP000695022">
    <property type="component" value="Unplaced"/>
</dbReference>
<organism evidence="3 4">
    <name type="scientific">Priapulus caudatus</name>
    <name type="common">Priapulid worm</name>
    <dbReference type="NCBI Taxonomy" id="37621"/>
    <lineage>
        <taxon>Eukaryota</taxon>
        <taxon>Metazoa</taxon>
        <taxon>Ecdysozoa</taxon>
        <taxon>Scalidophora</taxon>
        <taxon>Priapulida</taxon>
        <taxon>Priapulimorpha</taxon>
        <taxon>Priapulimorphida</taxon>
        <taxon>Priapulidae</taxon>
        <taxon>Priapulus</taxon>
    </lineage>
</organism>
<keyword evidence="2" id="KW-0378">Hydrolase</keyword>
<dbReference type="PANTHER" id="PTHR12737">
    <property type="entry name" value="DIMETHYLARGININE DIMETHYLAMINOHYDROLASE"/>
    <property type="match status" value="1"/>
</dbReference>
<evidence type="ECO:0000256" key="2">
    <source>
        <dbReference type="ARBA" id="ARBA00022801"/>
    </source>
</evidence>